<keyword evidence="1" id="KW-0472">Membrane</keyword>
<proteinExistence type="predicted"/>
<protein>
    <submittedName>
        <fullName evidence="2">Uncharacterized protein</fullName>
    </submittedName>
</protein>
<feature type="transmembrane region" description="Helical" evidence="1">
    <location>
        <begin position="118"/>
        <end position="142"/>
    </location>
</feature>
<keyword evidence="1" id="KW-0812">Transmembrane</keyword>
<reference evidence="2" key="1">
    <citation type="journal article" date="2020" name="Nature">
        <title>Giant virus diversity and host interactions through global metagenomics.</title>
        <authorList>
            <person name="Schulz F."/>
            <person name="Roux S."/>
            <person name="Paez-Espino D."/>
            <person name="Jungbluth S."/>
            <person name="Walsh D.A."/>
            <person name="Denef V.J."/>
            <person name="McMahon K.D."/>
            <person name="Konstantinidis K.T."/>
            <person name="Eloe-Fadrosh E.A."/>
            <person name="Kyrpides N.C."/>
            <person name="Woyke T."/>
        </authorList>
    </citation>
    <scope>NUCLEOTIDE SEQUENCE</scope>
    <source>
        <strain evidence="2">GVMAG-M-3300025860-25</strain>
    </source>
</reference>
<name>A0A6C0J8X8_9ZZZZ</name>
<sequence length="152" mass="17176">MSQTTKMITLLHLLIASALIESKFGFPDNVNFVTQLYNTSNCSNPSFKNFTLDNLCFKTSIVNGYPECCQELLSEINVFDNMSLGECINTNMTYTNRLGVKYDCNLTHFKQFSLQETFSYIGIILTLLLITILCVGIVCSLCGRKNSEYNMI</sequence>
<dbReference type="EMBL" id="MN740336">
    <property type="protein sequence ID" value="QHU01241.1"/>
    <property type="molecule type" value="Genomic_DNA"/>
</dbReference>
<evidence type="ECO:0000313" key="2">
    <source>
        <dbReference type="EMBL" id="QHU01241.1"/>
    </source>
</evidence>
<keyword evidence="1" id="KW-1133">Transmembrane helix</keyword>
<accession>A0A6C0J8X8</accession>
<organism evidence="2">
    <name type="scientific">viral metagenome</name>
    <dbReference type="NCBI Taxonomy" id="1070528"/>
    <lineage>
        <taxon>unclassified sequences</taxon>
        <taxon>metagenomes</taxon>
        <taxon>organismal metagenomes</taxon>
    </lineage>
</organism>
<dbReference type="AlphaFoldDB" id="A0A6C0J8X8"/>
<evidence type="ECO:0000256" key="1">
    <source>
        <dbReference type="SAM" id="Phobius"/>
    </source>
</evidence>